<dbReference type="Pfam" id="PF07859">
    <property type="entry name" value="Abhydrolase_3"/>
    <property type="match status" value="1"/>
</dbReference>
<dbReference type="Gene3D" id="3.40.50.1820">
    <property type="entry name" value="alpha/beta hydrolase"/>
    <property type="match status" value="1"/>
</dbReference>
<keyword evidence="6" id="KW-1185">Reference proteome</keyword>
<dbReference type="InterPro" id="IPR013094">
    <property type="entry name" value="AB_hydrolase_3"/>
</dbReference>
<dbReference type="PANTHER" id="PTHR48081:SF33">
    <property type="entry name" value="KYNURENINE FORMAMIDASE"/>
    <property type="match status" value="1"/>
</dbReference>
<gene>
    <name evidence="4" type="primary">aes</name>
    <name evidence="3" type="ORF">EDC36_101157</name>
    <name evidence="4" type="ORF">Tigna_00653</name>
</gene>
<reference evidence="4 6" key="2">
    <citation type="submission" date="2019-07" db="EMBL/GenBank/DDBJ databases">
        <title>Tepidimonas ignava SPS-1037 draft genome.</title>
        <authorList>
            <person name="Da Costa M.S."/>
            <person name="Froufe H.J.C."/>
            <person name="Egas C."/>
            <person name="Albuquerque L."/>
        </authorList>
    </citation>
    <scope>NUCLEOTIDE SEQUENCE [LARGE SCALE GENOMIC DNA]</scope>
    <source>
        <strain evidence="4 6">SPS-1037</strain>
    </source>
</reference>
<dbReference type="RefSeq" id="WP_132961345.1">
    <property type="nucleotide sequence ID" value="NZ_DAIPFN010000005.1"/>
</dbReference>
<evidence type="ECO:0000313" key="4">
    <source>
        <dbReference type="EMBL" id="TSE23270.1"/>
    </source>
</evidence>
<dbReference type="SUPFAM" id="SSF53474">
    <property type="entry name" value="alpha/beta-Hydrolases"/>
    <property type="match status" value="1"/>
</dbReference>
<reference evidence="3 5" key="1">
    <citation type="submission" date="2019-03" db="EMBL/GenBank/DDBJ databases">
        <title>Genomic Encyclopedia of Type Strains, Phase IV (KMG-IV): sequencing the most valuable type-strain genomes for metagenomic binning, comparative biology and taxonomic classification.</title>
        <authorList>
            <person name="Goeker M."/>
        </authorList>
    </citation>
    <scope>NUCLEOTIDE SEQUENCE [LARGE SCALE GENOMIC DNA]</scope>
    <source>
        <strain evidence="3 5">DSM 12034</strain>
    </source>
</reference>
<accession>A0A4R3LK19</accession>
<evidence type="ECO:0000259" key="2">
    <source>
        <dbReference type="Pfam" id="PF07859"/>
    </source>
</evidence>
<dbReference type="InterPro" id="IPR029058">
    <property type="entry name" value="AB_hydrolase_fold"/>
</dbReference>
<proteinExistence type="predicted"/>
<dbReference type="EMBL" id="SMAH01000001">
    <property type="protein sequence ID" value="TCS99885.1"/>
    <property type="molecule type" value="Genomic_DNA"/>
</dbReference>
<dbReference type="Proteomes" id="UP000295536">
    <property type="component" value="Unassembled WGS sequence"/>
</dbReference>
<name>A0A4R3LK19_9BURK</name>
<dbReference type="PANTHER" id="PTHR48081">
    <property type="entry name" value="AB HYDROLASE SUPERFAMILY PROTEIN C4A8.06C"/>
    <property type="match status" value="1"/>
</dbReference>
<dbReference type="OrthoDB" id="9771666at2"/>
<dbReference type="EMBL" id="VJNC01000003">
    <property type="protein sequence ID" value="TSE23270.1"/>
    <property type="molecule type" value="Genomic_DNA"/>
</dbReference>
<organism evidence="3 5">
    <name type="scientific">Tepidimonas ignava</name>
    <dbReference type="NCBI Taxonomy" id="114249"/>
    <lineage>
        <taxon>Bacteria</taxon>
        <taxon>Pseudomonadati</taxon>
        <taxon>Pseudomonadota</taxon>
        <taxon>Betaproteobacteria</taxon>
        <taxon>Burkholderiales</taxon>
        <taxon>Tepidimonas</taxon>
    </lineage>
</organism>
<dbReference type="Proteomes" id="UP000315577">
    <property type="component" value="Unassembled WGS sequence"/>
</dbReference>
<feature type="domain" description="Alpha/beta hydrolase fold-3" evidence="2">
    <location>
        <begin position="70"/>
        <end position="215"/>
    </location>
</feature>
<dbReference type="AlphaFoldDB" id="A0A4R3LK19"/>
<evidence type="ECO:0000313" key="6">
    <source>
        <dbReference type="Proteomes" id="UP000315577"/>
    </source>
</evidence>
<evidence type="ECO:0000256" key="1">
    <source>
        <dbReference type="ARBA" id="ARBA00022801"/>
    </source>
</evidence>
<evidence type="ECO:0000313" key="5">
    <source>
        <dbReference type="Proteomes" id="UP000295536"/>
    </source>
</evidence>
<comment type="caution">
    <text evidence="3">The sequence shown here is derived from an EMBL/GenBank/DDBJ whole genome shotgun (WGS) entry which is preliminary data.</text>
</comment>
<dbReference type="InterPro" id="IPR050300">
    <property type="entry name" value="GDXG_lipolytic_enzyme"/>
</dbReference>
<evidence type="ECO:0000313" key="3">
    <source>
        <dbReference type="EMBL" id="TCS99885.1"/>
    </source>
</evidence>
<dbReference type="EC" id="3.1.1.-" evidence="4"/>
<protein>
    <submittedName>
        <fullName evidence="4">Acetyl esterase</fullName>
        <ecNumber evidence="4">3.1.1.-</ecNumber>
    </submittedName>
    <submittedName>
        <fullName evidence="3">Arylformamidase</fullName>
    </submittedName>
</protein>
<sequence>MQPRWNGDWLDRMYNARAAVPQHPWHLGRWALASQDAREAHPCELDVAYGDDASERLDVFPADRPGGPAVVFIHGGYWRALDKADHSFLAVPLRNAGACVFVPNYALCPAVTIPDIVLQMVRALAWVHRHGARWGADAQRLVVIGHSAGAHLAAMMLACRWTAWDATLPAQLVRGALGISGLYDLEPLMHAPFIRDTLRLTPDDVARASPAWLPPPRHGRMLAVVGAEESAEFQRQTTTLRRVWGERRVPVCETLPDCNHFSVLEQLSLPGTRLHQLALALTFGARVPRGQPAVGAPRVTSTGARRRC</sequence>
<keyword evidence="1 4" id="KW-0378">Hydrolase</keyword>
<dbReference type="GO" id="GO:0016787">
    <property type="term" value="F:hydrolase activity"/>
    <property type="evidence" value="ECO:0007669"/>
    <property type="project" value="UniProtKB-KW"/>
</dbReference>